<protein>
    <submittedName>
        <fullName evidence="2">DUF4126 domain-containing protein</fullName>
    </submittedName>
</protein>
<evidence type="ECO:0000256" key="1">
    <source>
        <dbReference type="SAM" id="Phobius"/>
    </source>
</evidence>
<name>A0A2U0SC34_9SPHN</name>
<keyword evidence="1" id="KW-0812">Transmembrane</keyword>
<proteinExistence type="predicted"/>
<reference evidence="2 3" key="1">
    <citation type="submission" date="2018-05" db="EMBL/GenBank/DDBJ databases">
        <title>Description of Sphingomonas pokkalii sp nov, isolated from the rhizosphere of saline tolerant pokkali rice and its draft genome analysis.</title>
        <authorList>
            <person name="Menon R."/>
            <person name="Kumari S."/>
            <person name="Rameshkumar N."/>
        </authorList>
    </citation>
    <scope>NUCLEOTIDE SEQUENCE [LARGE SCALE GENOMIC DNA]</scope>
    <source>
        <strain evidence="2 3">L3B27</strain>
    </source>
</reference>
<evidence type="ECO:0000313" key="2">
    <source>
        <dbReference type="EMBL" id="PVX28919.1"/>
    </source>
</evidence>
<dbReference type="AlphaFoldDB" id="A0A2U0SC34"/>
<accession>A0A2U0SC34</accession>
<evidence type="ECO:0000313" key="3">
    <source>
        <dbReference type="Proteomes" id="UP000245890"/>
    </source>
</evidence>
<dbReference type="OrthoDB" id="9812409at2"/>
<dbReference type="RefSeq" id="WP_116468362.1">
    <property type="nucleotide sequence ID" value="NZ_QENQ01000001.1"/>
</dbReference>
<gene>
    <name evidence="2" type="ORF">DD559_05875</name>
</gene>
<feature type="transmembrane region" description="Helical" evidence="1">
    <location>
        <begin position="103"/>
        <end position="125"/>
    </location>
</feature>
<dbReference type="EMBL" id="QENQ01000001">
    <property type="protein sequence ID" value="PVX28919.1"/>
    <property type="molecule type" value="Genomic_DNA"/>
</dbReference>
<feature type="transmembrane region" description="Helical" evidence="1">
    <location>
        <begin position="79"/>
        <end position="97"/>
    </location>
</feature>
<comment type="caution">
    <text evidence="2">The sequence shown here is derived from an EMBL/GenBank/DDBJ whole genome shotgun (WGS) entry which is preliminary data.</text>
</comment>
<keyword evidence="1" id="KW-0472">Membrane</keyword>
<keyword evidence="1" id="KW-1133">Transmembrane helix</keyword>
<dbReference type="Proteomes" id="UP000245890">
    <property type="component" value="Unassembled WGS sequence"/>
</dbReference>
<keyword evidence="3" id="KW-1185">Reference proteome</keyword>
<organism evidence="2 3">
    <name type="scientific">Sphingomonas pokkalii</name>
    <dbReference type="NCBI Taxonomy" id="2175090"/>
    <lineage>
        <taxon>Bacteria</taxon>
        <taxon>Pseudomonadati</taxon>
        <taxon>Pseudomonadota</taxon>
        <taxon>Alphaproteobacteria</taxon>
        <taxon>Sphingomonadales</taxon>
        <taxon>Sphingomonadaceae</taxon>
        <taxon>Sphingomonas</taxon>
    </lineage>
</organism>
<feature type="transmembrane region" description="Helical" evidence="1">
    <location>
        <begin position="49"/>
        <end position="67"/>
    </location>
</feature>
<sequence length="158" mass="16010">MGDLTMPPLILALLFGGVAGLRTMTAPAAIAWAAAAGWLPLEGSWLAWFGWWGTPWIFTLLAILEYVGDKRPTTPSRKAPPGLIARLLSAAICGAAIGIGDGSLPLCVAAAMVGAVIGTFGGYAARMGLCRAFGTDLPAALIEDGAAIAVAAFLAASL</sequence>